<evidence type="ECO:0000313" key="3">
    <source>
        <dbReference type="Proteomes" id="UP000887116"/>
    </source>
</evidence>
<dbReference type="AlphaFoldDB" id="A0A8X6LG47"/>
<evidence type="ECO:0000256" key="1">
    <source>
        <dbReference type="SAM" id="MobiDB-lite"/>
    </source>
</evidence>
<organism evidence="2 3">
    <name type="scientific">Trichonephila clavata</name>
    <name type="common">Joro spider</name>
    <name type="synonym">Nephila clavata</name>
    <dbReference type="NCBI Taxonomy" id="2740835"/>
    <lineage>
        <taxon>Eukaryota</taxon>
        <taxon>Metazoa</taxon>
        <taxon>Ecdysozoa</taxon>
        <taxon>Arthropoda</taxon>
        <taxon>Chelicerata</taxon>
        <taxon>Arachnida</taxon>
        <taxon>Araneae</taxon>
        <taxon>Araneomorphae</taxon>
        <taxon>Entelegynae</taxon>
        <taxon>Araneoidea</taxon>
        <taxon>Nephilidae</taxon>
        <taxon>Trichonephila</taxon>
    </lineage>
</organism>
<reference evidence="2" key="1">
    <citation type="submission" date="2020-07" db="EMBL/GenBank/DDBJ databases">
        <title>Multicomponent nature underlies the extraordinary mechanical properties of spider dragline silk.</title>
        <authorList>
            <person name="Kono N."/>
            <person name="Nakamura H."/>
            <person name="Mori M."/>
            <person name="Yoshida Y."/>
            <person name="Ohtoshi R."/>
            <person name="Malay A.D."/>
            <person name="Moran D.A.P."/>
            <person name="Tomita M."/>
            <person name="Numata K."/>
            <person name="Arakawa K."/>
        </authorList>
    </citation>
    <scope>NUCLEOTIDE SEQUENCE</scope>
</reference>
<dbReference type="EMBL" id="BMAO01026123">
    <property type="protein sequence ID" value="GFR07147.1"/>
    <property type="molecule type" value="Genomic_DNA"/>
</dbReference>
<feature type="region of interest" description="Disordered" evidence="1">
    <location>
        <begin position="210"/>
        <end position="258"/>
    </location>
</feature>
<keyword evidence="3" id="KW-1185">Reference proteome</keyword>
<name>A0A8X6LG47_TRICU</name>
<gene>
    <name evidence="2" type="primary">pgam5_0</name>
    <name evidence="2" type="ORF">TNCT_678301</name>
</gene>
<feature type="compositionally biased region" description="Low complexity" evidence="1">
    <location>
        <begin position="212"/>
        <end position="223"/>
    </location>
</feature>
<protein>
    <submittedName>
        <fullName evidence="2">Uncharacterized protein</fullName>
    </submittedName>
</protein>
<accession>A0A8X6LG47</accession>
<dbReference type="OrthoDB" id="6433507at2759"/>
<sequence length="258" mass="29646">MNDYTKRLAKAALRFTGKPVILSPMLYDSYGEFERSKLSTDPVDFRVILNVFCLEPSEVKITSDASGVEVRMQHDSRELTEDLKWSRDCTYNYKMPESPTCSTENLAAYWTEDEFLVIQPRGDESVYKRDCHEFHLLPIQLINILHPRLDDQFIREGMEVLVSKVREVYYYVKDTAEVPEKNDILSLLKCVPIQEKKKDFDLKRQLELEFAESSSSEEGSSSSDTETLLDDNPKNAIDTNTSEKIQETLPADDPPIVG</sequence>
<evidence type="ECO:0000313" key="2">
    <source>
        <dbReference type="EMBL" id="GFR07147.1"/>
    </source>
</evidence>
<comment type="caution">
    <text evidence="2">The sequence shown here is derived from an EMBL/GenBank/DDBJ whole genome shotgun (WGS) entry which is preliminary data.</text>
</comment>
<proteinExistence type="predicted"/>
<dbReference type="Proteomes" id="UP000887116">
    <property type="component" value="Unassembled WGS sequence"/>
</dbReference>